<dbReference type="EMBL" id="GGYP01003729">
    <property type="protein sequence ID" value="MDE48500.1"/>
    <property type="molecule type" value="Transcribed_RNA"/>
</dbReference>
<feature type="transmembrane region" description="Helical" evidence="1">
    <location>
        <begin position="89"/>
        <end position="117"/>
    </location>
</feature>
<protein>
    <submittedName>
        <fullName evidence="2">Nose resistant to fluoxetine protein 6</fullName>
    </submittedName>
</protein>
<reference evidence="2" key="1">
    <citation type="submission" date="2018-10" db="EMBL/GenBank/DDBJ databases">
        <title>Transcriptome assembly of Aceria tosichella (Wheat curl mite) Type 2.</title>
        <authorList>
            <person name="Scully E.D."/>
            <person name="Geib S.M."/>
            <person name="Palmer N.A."/>
            <person name="Gupta A.K."/>
            <person name="Sarath G."/>
            <person name="Tatineni S."/>
        </authorList>
    </citation>
    <scope>NUCLEOTIDE SEQUENCE</scope>
    <source>
        <strain evidence="2">LincolnNE</strain>
    </source>
</reference>
<proteinExistence type="predicted"/>
<dbReference type="InterPro" id="IPR052728">
    <property type="entry name" value="O2_lipid_transport_reg"/>
</dbReference>
<keyword evidence="1" id="KW-0812">Transmembrane</keyword>
<keyword evidence="1" id="KW-0472">Membrane</keyword>
<evidence type="ECO:0000256" key="1">
    <source>
        <dbReference type="SAM" id="Phobius"/>
    </source>
</evidence>
<keyword evidence="1" id="KW-1133">Transmembrane helix</keyword>
<name>A0A6G1SF07_9ACAR</name>
<dbReference type="PANTHER" id="PTHR11161:SF0">
    <property type="entry name" value="O-ACYLTRANSFERASE LIKE PROTEIN"/>
    <property type="match status" value="1"/>
</dbReference>
<feature type="transmembrane region" description="Helical" evidence="1">
    <location>
        <begin position="60"/>
        <end position="77"/>
    </location>
</feature>
<accession>A0A6G1SF07</accession>
<gene>
    <name evidence="2" type="primary">nrf-6_22</name>
    <name evidence="2" type="ORF">g.9257</name>
</gene>
<organism evidence="2">
    <name type="scientific">Aceria tosichella</name>
    <name type="common">wheat curl mite</name>
    <dbReference type="NCBI Taxonomy" id="561515"/>
    <lineage>
        <taxon>Eukaryota</taxon>
        <taxon>Metazoa</taxon>
        <taxon>Ecdysozoa</taxon>
        <taxon>Arthropoda</taxon>
        <taxon>Chelicerata</taxon>
        <taxon>Arachnida</taxon>
        <taxon>Acari</taxon>
        <taxon>Acariformes</taxon>
        <taxon>Trombidiformes</taxon>
        <taxon>Prostigmata</taxon>
        <taxon>Eupodina</taxon>
        <taxon>Eriophyoidea</taxon>
        <taxon>Eriophyidae</taxon>
        <taxon>Eriophyinae</taxon>
        <taxon>Aceriini</taxon>
        <taxon>Aceria</taxon>
    </lineage>
</organism>
<sequence length="131" mass="14688">MQPAMNGHTPSELESALYSGWSRPLWACATGWIIFACITKQAGPIGRLLGARCFVPLSRLTYPAFLIHPIIMASFYGTRQASFQFSHYLMLYLILGNIVITYASAFILAALIELPFLSIERVVSRRLFKTN</sequence>
<evidence type="ECO:0000313" key="2">
    <source>
        <dbReference type="EMBL" id="MDE48500.1"/>
    </source>
</evidence>
<dbReference type="AlphaFoldDB" id="A0A6G1SF07"/>
<dbReference type="PANTHER" id="PTHR11161">
    <property type="entry name" value="O-ACYLTRANSFERASE"/>
    <property type="match status" value="1"/>
</dbReference>